<dbReference type="GO" id="GO:0003724">
    <property type="term" value="F:RNA helicase activity"/>
    <property type="evidence" value="ECO:0007669"/>
    <property type="project" value="TreeGrafter"/>
</dbReference>
<dbReference type="PROSITE" id="PS00039">
    <property type="entry name" value="DEAD_ATP_HELICASE"/>
    <property type="match status" value="1"/>
</dbReference>
<evidence type="ECO:0000313" key="9">
    <source>
        <dbReference type="EMBL" id="PAV69313.1"/>
    </source>
</evidence>
<evidence type="ECO:0000256" key="2">
    <source>
        <dbReference type="ARBA" id="ARBA00022801"/>
    </source>
</evidence>
<dbReference type="GO" id="GO:0043186">
    <property type="term" value="C:P granule"/>
    <property type="evidence" value="ECO:0007669"/>
    <property type="project" value="UniProtKB-ARBA"/>
</dbReference>
<reference evidence="9 10" key="1">
    <citation type="journal article" date="2017" name="Curr. Biol.">
        <title>Genome architecture and evolution of a unichromosomal asexual nematode.</title>
        <authorList>
            <person name="Fradin H."/>
            <person name="Zegar C."/>
            <person name="Gutwein M."/>
            <person name="Lucas J."/>
            <person name="Kovtun M."/>
            <person name="Corcoran D."/>
            <person name="Baugh L.R."/>
            <person name="Kiontke K."/>
            <person name="Gunsalus K."/>
            <person name="Fitch D.H."/>
            <person name="Piano F."/>
        </authorList>
    </citation>
    <scope>NUCLEOTIDE SEQUENCE [LARGE SCALE GENOMIC DNA]</scope>
    <source>
        <strain evidence="9">PF1309</strain>
    </source>
</reference>
<dbReference type="InterPro" id="IPR044742">
    <property type="entry name" value="DEAD/DEAH_RhlB"/>
</dbReference>
<gene>
    <name evidence="9" type="ORF">WR25_27295</name>
</gene>
<keyword evidence="1 5" id="KW-0547">Nucleotide-binding</keyword>
<dbReference type="PANTHER" id="PTHR47959">
    <property type="entry name" value="ATP-DEPENDENT RNA HELICASE RHLE-RELATED"/>
    <property type="match status" value="1"/>
</dbReference>
<feature type="domain" description="Helicase C-terminal" evidence="8">
    <location>
        <begin position="341"/>
        <end position="495"/>
    </location>
</feature>
<dbReference type="PROSITE" id="PS51194">
    <property type="entry name" value="HELICASE_CTER"/>
    <property type="match status" value="1"/>
</dbReference>
<dbReference type="CDD" id="cd00268">
    <property type="entry name" value="DEADc"/>
    <property type="match status" value="1"/>
</dbReference>
<evidence type="ECO:0000256" key="3">
    <source>
        <dbReference type="ARBA" id="ARBA00022806"/>
    </source>
</evidence>
<organism evidence="9 10">
    <name type="scientific">Diploscapter pachys</name>
    <dbReference type="NCBI Taxonomy" id="2018661"/>
    <lineage>
        <taxon>Eukaryota</taxon>
        <taxon>Metazoa</taxon>
        <taxon>Ecdysozoa</taxon>
        <taxon>Nematoda</taxon>
        <taxon>Chromadorea</taxon>
        <taxon>Rhabditida</taxon>
        <taxon>Rhabditina</taxon>
        <taxon>Rhabditomorpha</taxon>
        <taxon>Rhabditoidea</taxon>
        <taxon>Rhabditidae</taxon>
        <taxon>Diploscapter</taxon>
    </lineage>
</organism>
<dbReference type="InterPro" id="IPR050079">
    <property type="entry name" value="DEAD_box_RNA_helicase"/>
</dbReference>
<proteinExistence type="inferred from homology"/>
<feature type="compositionally biased region" description="Basic residues" evidence="6">
    <location>
        <begin position="525"/>
        <end position="541"/>
    </location>
</feature>
<feature type="domain" description="Helicase ATP-binding" evidence="7">
    <location>
        <begin position="79"/>
        <end position="299"/>
    </location>
</feature>
<dbReference type="OrthoDB" id="3370at2759"/>
<dbReference type="GO" id="GO:0016787">
    <property type="term" value="F:hydrolase activity"/>
    <property type="evidence" value="ECO:0007669"/>
    <property type="project" value="UniProtKB-KW"/>
</dbReference>
<dbReference type="Proteomes" id="UP000218231">
    <property type="component" value="Unassembled WGS sequence"/>
</dbReference>
<dbReference type="InterPro" id="IPR011545">
    <property type="entry name" value="DEAD/DEAH_box_helicase_dom"/>
</dbReference>
<dbReference type="EMBL" id="LIAE01009545">
    <property type="protein sequence ID" value="PAV69313.1"/>
    <property type="molecule type" value="Genomic_DNA"/>
</dbReference>
<feature type="region of interest" description="Disordered" evidence="6">
    <location>
        <begin position="502"/>
        <end position="549"/>
    </location>
</feature>
<evidence type="ECO:0000259" key="8">
    <source>
        <dbReference type="PROSITE" id="PS51194"/>
    </source>
</evidence>
<dbReference type="PROSITE" id="PS51192">
    <property type="entry name" value="HELICASE_ATP_BIND_1"/>
    <property type="match status" value="1"/>
</dbReference>
<sequence length="564" mass="63629">MPDGNKYTSNAGFQAKEASNQLMYGDIDKTKVTIDRKPLEFEIAERVEDLKIDEQLKMNMARGVENFQGLERAQQIAIPTFLKNELDMVVISPTGSGKTATYALPILNDIVRNASLHPQISTDSRSSKCQFHYPRAIIIVPTRELAVQIRDVFTNLARNIKGGIRIILAIGGLPTDWGKKNSNEQPTIVIGTAGRIIAELGYTRDLDGNIIEKPFPFDERDTPPQKFASRISLKSIRFIVLDEADRLVRKGYSSFYKDMEHIYEQSDLPSHCFSFMFSATFPPNAQAIARRFLFEDHIRVEIAEPGTANKCIQQDFTKSFPKERIEDPESKAFREVESEKTYQDLATRVLNELKRANDFRILIFIDGSNRSFHDMHNQLLKYNIEHVMLNDQMRQPDRLDILRKFTSGDVRVMIANALAERGLDIPKLDVVINFHLPTTMANYVQRIGRTGRAGRTGRSITYWPANYSDFNFALAMSKVLKGAGQKVPPCIEEIVGKDAPQNISEFKNVPSNTQKPKPENPNSTGKKKKLNTRQRKNKKKAAASAASAANSITTAVQNLSVSEK</sequence>
<dbReference type="Gene3D" id="3.40.50.300">
    <property type="entry name" value="P-loop containing nucleotide triphosphate hydrolases"/>
    <property type="match status" value="2"/>
</dbReference>
<evidence type="ECO:0000256" key="1">
    <source>
        <dbReference type="ARBA" id="ARBA00022741"/>
    </source>
</evidence>
<dbReference type="SUPFAM" id="SSF52540">
    <property type="entry name" value="P-loop containing nucleoside triphosphate hydrolases"/>
    <property type="match status" value="1"/>
</dbReference>
<feature type="compositionally biased region" description="Polar residues" evidence="6">
    <location>
        <begin position="502"/>
        <end position="524"/>
    </location>
</feature>
<dbReference type="GO" id="GO:0003676">
    <property type="term" value="F:nucleic acid binding"/>
    <property type="evidence" value="ECO:0007669"/>
    <property type="project" value="InterPro"/>
</dbReference>
<dbReference type="AlphaFoldDB" id="A0A2A2K612"/>
<dbReference type="SMART" id="SM00490">
    <property type="entry name" value="HELICc"/>
    <property type="match status" value="1"/>
</dbReference>
<evidence type="ECO:0000313" key="10">
    <source>
        <dbReference type="Proteomes" id="UP000218231"/>
    </source>
</evidence>
<evidence type="ECO:0000256" key="4">
    <source>
        <dbReference type="ARBA" id="ARBA00022840"/>
    </source>
</evidence>
<keyword evidence="2 5" id="KW-0378">Hydrolase</keyword>
<dbReference type="InterPro" id="IPR014001">
    <property type="entry name" value="Helicase_ATP-bd"/>
</dbReference>
<keyword evidence="4 5" id="KW-0067">ATP-binding</keyword>
<name>A0A2A2K612_9BILA</name>
<keyword evidence="3 5" id="KW-0347">Helicase</keyword>
<accession>A0A2A2K612</accession>
<keyword evidence="10" id="KW-1185">Reference proteome</keyword>
<dbReference type="Pfam" id="PF00270">
    <property type="entry name" value="DEAD"/>
    <property type="match status" value="1"/>
</dbReference>
<comment type="caution">
    <text evidence="9">The sequence shown here is derived from an EMBL/GenBank/DDBJ whole genome shotgun (WGS) entry which is preliminary data.</text>
</comment>
<dbReference type="InterPro" id="IPR000629">
    <property type="entry name" value="RNA-helicase_DEAD-box_CS"/>
</dbReference>
<dbReference type="InterPro" id="IPR001650">
    <property type="entry name" value="Helicase_C-like"/>
</dbReference>
<protein>
    <recommendedName>
        <fullName evidence="11">RNA helicase</fullName>
    </recommendedName>
</protein>
<evidence type="ECO:0000256" key="6">
    <source>
        <dbReference type="SAM" id="MobiDB-lite"/>
    </source>
</evidence>
<dbReference type="PANTHER" id="PTHR47959:SF1">
    <property type="entry name" value="ATP-DEPENDENT RNA HELICASE DBPA"/>
    <property type="match status" value="1"/>
</dbReference>
<dbReference type="GO" id="GO:0005829">
    <property type="term" value="C:cytosol"/>
    <property type="evidence" value="ECO:0007669"/>
    <property type="project" value="TreeGrafter"/>
</dbReference>
<dbReference type="InterPro" id="IPR027417">
    <property type="entry name" value="P-loop_NTPase"/>
</dbReference>
<evidence type="ECO:0000256" key="5">
    <source>
        <dbReference type="RuleBase" id="RU000492"/>
    </source>
</evidence>
<evidence type="ECO:0008006" key="11">
    <source>
        <dbReference type="Google" id="ProtNLM"/>
    </source>
</evidence>
<dbReference type="CDD" id="cd18787">
    <property type="entry name" value="SF2_C_DEAD"/>
    <property type="match status" value="1"/>
</dbReference>
<comment type="similarity">
    <text evidence="5">Belongs to the DEAD box helicase family.</text>
</comment>
<dbReference type="GO" id="GO:0005524">
    <property type="term" value="F:ATP binding"/>
    <property type="evidence" value="ECO:0007669"/>
    <property type="project" value="UniProtKB-KW"/>
</dbReference>
<dbReference type="SMART" id="SM00487">
    <property type="entry name" value="DEXDc"/>
    <property type="match status" value="1"/>
</dbReference>
<dbReference type="Pfam" id="PF00271">
    <property type="entry name" value="Helicase_C"/>
    <property type="match status" value="1"/>
</dbReference>
<evidence type="ECO:0000259" key="7">
    <source>
        <dbReference type="PROSITE" id="PS51192"/>
    </source>
</evidence>
<dbReference type="STRING" id="2018661.A0A2A2K612"/>